<proteinExistence type="predicted"/>
<evidence type="ECO:0000313" key="4">
    <source>
        <dbReference type="Proteomes" id="UP001596237"/>
    </source>
</evidence>
<protein>
    <submittedName>
        <fullName evidence="3">Uncharacterized protein</fullName>
    </submittedName>
</protein>
<feature type="signal peptide" evidence="2">
    <location>
        <begin position="1"/>
        <end position="23"/>
    </location>
</feature>
<feature type="chain" id="PRO_5047501240" evidence="2">
    <location>
        <begin position="24"/>
        <end position="87"/>
    </location>
</feature>
<evidence type="ECO:0000256" key="2">
    <source>
        <dbReference type="SAM" id="SignalP"/>
    </source>
</evidence>
<evidence type="ECO:0000313" key="3">
    <source>
        <dbReference type="EMBL" id="MFC6391071.1"/>
    </source>
</evidence>
<dbReference type="Proteomes" id="UP001596237">
    <property type="component" value="Unassembled WGS sequence"/>
</dbReference>
<feature type="region of interest" description="Disordered" evidence="1">
    <location>
        <begin position="32"/>
        <end position="72"/>
    </location>
</feature>
<keyword evidence="4" id="KW-1185">Reference proteome</keyword>
<organism evidence="3 4">
    <name type="scientific">Methylorubrum zatmanii</name>
    <dbReference type="NCBI Taxonomy" id="29429"/>
    <lineage>
        <taxon>Bacteria</taxon>
        <taxon>Pseudomonadati</taxon>
        <taxon>Pseudomonadota</taxon>
        <taxon>Alphaproteobacteria</taxon>
        <taxon>Hyphomicrobiales</taxon>
        <taxon>Methylobacteriaceae</taxon>
        <taxon>Methylorubrum</taxon>
    </lineage>
</organism>
<dbReference type="RefSeq" id="WP_192283151.1">
    <property type="nucleotide sequence ID" value="NZ_JBHSTT010000056.1"/>
</dbReference>
<keyword evidence="2" id="KW-0732">Signal</keyword>
<evidence type="ECO:0000256" key="1">
    <source>
        <dbReference type="SAM" id="MobiDB-lite"/>
    </source>
</evidence>
<name>A0ABW1WS31_9HYPH</name>
<gene>
    <name evidence="3" type="ORF">ACFQDP_17255</name>
</gene>
<dbReference type="EMBL" id="JBHSTT010000056">
    <property type="protein sequence ID" value="MFC6391071.1"/>
    <property type="molecule type" value="Genomic_DNA"/>
</dbReference>
<accession>A0ABW1WS31</accession>
<reference evidence="4" key="1">
    <citation type="journal article" date="2019" name="Int. J. Syst. Evol. Microbiol.">
        <title>The Global Catalogue of Microorganisms (GCM) 10K type strain sequencing project: providing services to taxonomists for standard genome sequencing and annotation.</title>
        <authorList>
            <consortium name="The Broad Institute Genomics Platform"/>
            <consortium name="The Broad Institute Genome Sequencing Center for Infectious Disease"/>
            <person name="Wu L."/>
            <person name="Ma J."/>
        </authorList>
    </citation>
    <scope>NUCLEOTIDE SEQUENCE [LARGE SCALE GENOMIC DNA]</scope>
    <source>
        <strain evidence="4">CCUG 36916</strain>
    </source>
</reference>
<sequence>MTARNLPSWALLLSLLTTGGAAAQGMAFIEPPKTEPPAVMDQPPAKRPWMLTGHGGMRDAGGRLPNQATGPKRERVVHDICIGCDAR</sequence>
<comment type="caution">
    <text evidence="3">The sequence shown here is derived from an EMBL/GenBank/DDBJ whole genome shotgun (WGS) entry which is preliminary data.</text>
</comment>